<proteinExistence type="predicted"/>
<keyword evidence="3" id="KW-1185">Reference proteome</keyword>
<accession>A0A917MGA2</accession>
<keyword evidence="1" id="KW-0812">Transmembrane</keyword>
<keyword evidence="1" id="KW-1133">Transmembrane helix</keyword>
<reference evidence="2" key="2">
    <citation type="submission" date="2020-09" db="EMBL/GenBank/DDBJ databases">
        <authorList>
            <person name="Sun Q."/>
            <person name="Zhou Y."/>
        </authorList>
    </citation>
    <scope>NUCLEOTIDE SEQUENCE</scope>
    <source>
        <strain evidence="2">CGMCC 1.12214</strain>
    </source>
</reference>
<feature type="transmembrane region" description="Helical" evidence="1">
    <location>
        <begin position="64"/>
        <end position="83"/>
    </location>
</feature>
<gene>
    <name evidence="2" type="ORF">GCM10007036_06050</name>
</gene>
<evidence type="ECO:0000313" key="3">
    <source>
        <dbReference type="Proteomes" id="UP000603912"/>
    </source>
</evidence>
<dbReference type="EMBL" id="BMES01000001">
    <property type="protein sequence ID" value="GGH09821.1"/>
    <property type="molecule type" value="Genomic_DNA"/>
</dbReference>
<dbReference type="AlphaFoldDB" id="A0A917MGA2"/>
<dbReference type="Proteomes" id="UP000603912">
    <property type="component" value="Unassembled WGS sequence"/>
</dbReference>
<dbReference type="RefSeq" id="WP_188516243.1">
    <property type="nucleotide sequence ID" value="NZ_BMES01000001.1"/>
</dbReference>
<comment type="caution">
    <text evidence="2">The sequence shown here is derived from an EMBL/GenBank/DDBJ whole genome shotgun (WGS) entry which is preliminary data.</text>
</comment>
<reference evidence="2" key="1">
    <citation type="journal article" date="2014" name="Int. J. Syst. Evol. Microbiol.">
        <title>Complete genome sequence of Corynebacterium casei LMG S-19264T (=DSM 44701T), isolated from a smear-ripened cheese.</title>
        <authorList>
            <consortium name="US DOE Joint Genome Institute (JGI-PGF)"/>
            <person name="Walter F."/>
            <person name="Albersmeier A."/>
            <person name="Kalinowski J."/>
            <person name="Ruckert C."/>
        </authorList>
    </citation>
    <scope>NUCLEOTIDE SEQUENCE</scope>
    <source>
        <strain evidence="2">CGMCC 1.12214</strain>
    </source>
</reference>
<protein>
    <submittedName>
        <fullName evidence="2">Uncharacterized protein</fullName>
    </submittedName>
</protein>
<evidence type="ECO:0000313" key="2">
    <source>
        <dbReference type="EMBL" id="GGH09821.1"/>
    </source>
</evidence>
<evidence type="ECO:0000256" key="1">
    <source>
        <dbReference type="SAM" id="Phobius"/>
    </source>
</evidence>
<organism evidence="2 3">
    <name type="scientific">Alsobacter metallidurans</name>
    <dbReference type="NCBI Taxonomy" id="340221"/>
    <lineage>
        <taxon>Bacteria</taxon>
        <taxon>Pseudomonadati</taxon>
        <taxon>Pseudomonadota</taxon>
        <taxon>Alphaproteobacteria</taxon>
        <taxon>Hyphomicrobiales</taxon>
        <taxon>Alsobacteraceae</taxon>
        <taxon>Alsobacter</taxon>
    </lineage>
</organism>
<feature type="transmembrane region" description="Helical" evidence="1">
    <location>
        <begin position="38"/>
        <end position="58"/>
    </location>
</feature>
<name>A0A917MGA2_9HYPH</name>
<keyword evidence="1" id="KW-0472">Membrane</keyword>
<sequence length="92" mass="9851">MPDFRRLLDRVPLGGLRSPDGARRLQLRAPGGIERGPLVAAVIVLGIPAAVLIALIAGSEGVRLGGLVFATLVFGAFLWGFFYEVRRLTLLP</sequence>